<name>A0A0F7LB06_9VIRU</name>
<organism evidence="2">
    <name type="scientific">uncultured marine virus</name>
    <dbReference type="NCBI Taxonomy" id="186617"/>
    <lineage>
        <taxon>Viruses</taxon>
        <taxon>environmental samples</taxon>
    </lineage>
</organism>
<proteinExistence type="predicted"/>
<protein>
    <submittedName>
        <fullName evidence="2">Uncharacterized protein</fullName>
    </submittedName>
</protein>
<dbReference type="EMBL" id="KR029605">
    <property type="protein sequence ID" value="AKH48542.1"/>
    <property type="molecule type" value="Genomic_DNA"/>
</dbReference>
<reference evidence="2" key="2">
    <citation type="submission" date="2015-03" db="EMBL/GenBank/DDBJ databases">
        <authorList>
            <person name="Chow C.-E.T."/>
            <person name="Winget D.M."/>
            <person name="White R.A.III."/>
            <person name="Hallam S.J."/>
            <person name="Suttle C.A."/>
        </authorList>
    </citation>
    <scope>NUCLEOTIDE SEQUENCE</scope>
    <source>
        <strain evidence="2">Oxic1_10</strain>
    </source>
</reference>
<keyword evidence="1" id="KW-0812">Transmembrane</keyword>
<reference evidence="2" key="1">
    <citation type="journal article" date="2015" name="Front. Microbiol.">
        <title>Combining genomic sequencing methods to explore viral diversity and reveal potential virus-host interactions.</title>
        <authorList>
            <person name="Chow C.E."/>
            <person name="Winget D.M."/>
            <person name="White R.A.III."/>
            <person name="Hallam S.J."/>
            <person name="Suttle C.A."/>
        </authorList>
    </citation>
    <scope>NUCLEOTIDE SEQUENCE</scope>
    <source>
        <strain evidence="2">Oxic1_10</strain>
    </source>
</reference>
<feature type="transmembrane region" description="Helical" evidence="1">
    <location>
        <begin position="29"/>
        <end position="48"/>
    </location>
</feature>
<sequence>MKEYPQMFELIHLLLFQIFHLYQKLFQRLQLFVLLILLLLQKSLTLLLHHAL</sequence>
<evidence type="ECO:0000313" key="2">
    <source>
        <dbReference type="EMBL" id="AKH48542.1"/>
    </source>
</evidence>
<keyword evidence="1" id="KW-0472">Membrane</keyword>
<evidence type="ECO:0000256" key="1">
    <source>
        <dbReference type="SAM" id="Phobius"/>
    </source>
</evidence>
<keyword evidence="1" id="KW-1133">Transmembrane helix</keyword>
<accession>A0A0F7LB06</accession>